<reference evidence="2" key="1">
    <citation type="journal article" date="2014" name="Proc. Natl. Acad. Sci. U.S.A.">
        <title>Extensive sampling of basidiomycete genomes demonstrates inadequacy of the white-rot/brown-rot paradigm for wood decay fungi.</title>
        <authorList>
            <person name="Riley R."/>
            <person name="Salamov A.A."/>
            <person name="Brown D.W."/>
            <person name="Nagy L.G."/>
            <person name="Floudas D."/>
            <person name="Held B.W."/>
            <person name="Levasseur A."/>
            <person name="Lombard V."/>
            <person name="Morin E."/>
            <person name="Otillar R."/>
            <person name="Lindquist E.A."/>
            <person name="Sun H."/>
            <person name="LaButti K.M."/>
            <person name="Schmutz J."/>
            <person name="Jabbour D."/>
            <person name="Luo H."/>
            <person name="Baker S.E."/>
            <person name="Pisabarro A.G."/>
            <person name="Walton J.D."/>
            <person name="Blanchette R.A."/>
            <person name="Henrissat B."/>
            <person name="Martin F."/>
            <person name="Cullen D."/>
            <person name="Hibbett D.S."/>
            <person name="Grigoriev I.V."/>
        </authorList>
    </citation>
    <scope>NUCLEOTIDE SEQUENCE [LARGE SCALE GENOMIC DNA]</scope>
    <source>
        <strain evidence="2">FD-172 SS1</strain>
    </source>
</reference>
<dbReference type="HOGENOM" id="CLU_2589435_0_0_1"/>
<dbReference type="AlphaFoldDB" id="A0A067M8Z4"/>
<gene>
    <name evidence="1" type="ORF">BOTBODRAFT_38280</name>
</gene>
<dbReference type="InParanoid" id="A0A067M8Z4"/>
<organism evidence="1 2">
    <name type="scientific">Botryobasidium botryosum (strain FD-172 SS1)</name>
    <dbReference type="NCBI Taxonomy" id="930990"/>
    <lineage>
        <taxon>Eukaryota</taxon>
        <taxon>Fungi</taxon>
        <taxon>Dikarya</taxon>
        <taxon>Basidiomycota</taxon>
        <taxon>Agaricomycotina</taxon>
        <taxon>Agaricomycetes</taxon>
        <taxon>Cantharellales</taxon>
        <taxon>Botryobasidiaceae</taxon>
        <taxon>Botryobasidium</taxon>
    </lineage>
</organism>
<sequence>MSKKLTPTDASRIQSALVCDRLPTPLLHRRCGHTQKSFHDQARAGCDVGSGSLAAHAQSTAAKNDAINSKLIKGGNSSVA</sequence>
<dbReference type="Proteomes" id="UP000027195">
    <property type="component" value="Unassembled WGS sequence"/>
</dbReference>
<dbReference type="EMBL" id="KL198096">
    <property type="protein sequence ID" value="KDQ08061.1"/>
    <property type="molecule type" value="Genomic_DNA"/>
</dbReference>
<proteinExistence type="predicted"/>
<evidence type="ECO:0000313" key="2">
    <source>
        <dbReference type="Proteomes" id="UP000027195"/>
    </source>
</evidence>
<name>A0A067M8Z4_BOTB1</name>
<keyword evidence="2" id="KW-1185">Reference proteome</keyword>
<accession>A0A067M8Z4</accession>
<evidence type="ECO:0000313" key="1">
    <source>
        <dbReference type="EMBL" id="KDQ08061.1"/>
    </source>
</evidence>
<protein>
    <submittedName>
        <fullName evidence="1">Uncharacterized protein</fullName>
    </submittedName>
</protein>